<dbReference type="EMBL" id="WWSR01000010">
    <property type="protein sequence ID" value="MZJ39663.1"/>
    <property type="molecule type" value="Genomic_DNA"/>
</dbReference>
<sequence length="250" mass="27941">MARGETYEEFTAKFEPKRTTDDCYTPPEVYDCVLRWAHREYGFDLAKVARPFYPGGDYEREEYPQGCTVVDNPPFSILSKIVKHYQERGVGFFLFAPTLTCMGIRNCCKVVTGAGVTYANGASVNTSFVTNLDPAQARSAPDLRSELDAAIERLRREKAKALPKYEYPDEVLTAPMLARYSKYGIDFRVGPQECSLTRALDAQRVQNKAIYGSGYLISERAAAERAAAERAAAERFALSPRERDVIASLG</sequence>
<dbReference type="Proteomes" id="UP000469380">
    <property type="component" value="Unassembled WGS sequence"/>
</dbReference>
<dbReference type="RefSeq" id="WP_161160590.1">
    <property type="nucleotide sequence ID" value="NZ_WWSR01000010.1"/>
</dbReference>
<protein>
    <submittedName>
        <fullName evidence="1">Uncharacterized protein</fullName>
    </submittedName>
</protein>
<proteinExistence type="predicted"/>
<accession>A0A6N9JJW3</accession>
<evidence type="ECO:0000313" key="2">
    <source>
        <dbReference type="Proteomes" id="UP000469380"/>
    </source>
</evidence>
<evidence type="ECO:0000313" key="1">
    <source>
        <dbReference type="EMBL" id="MZJ39663.1"/>
    </source>
</evidence>
<reference evidence="1 2" key="1">
    <citation type="journal article" date="2019" name="Nat. Med.">
        <title>A library of human gut bacterial isolates paired with longitudinal multiomics data enables mechanistic microbiome research.</title>
        <authorList>
            <person name="Poyet M."/>
            <person name="Groussin M."/>
            <person name="Gibbons S.M."/>
            <person name="Avila-Pacheco J."/>
            <person name="Jiang X."/>
            <person name="Kearney S.M."/>
            <person name="Perrotta A.R."/>
            <person name="Berdy B."/>
            <person name="Zhao S."/>
            <person name="Lieberman T.D."/>
            <person name="Swanson P.K."/>
            <person name="Smith M."/>
            <person name="Roesemann S."/>
            <person name="Alexander J.E."/>
            <person name="Rich S.A."/>
            <person name="Livny J."/>
            <person name="Vlamakis H."/>
            <person name="Clish C."/>
            <person name="Bullock K."/>
            <person name="Deik A."/>
            <person name="Scott J."/>
            <person name="Pierce K.A."/>
            <person name="Xavier R.J."/>
            <person name="Alm E.J."/>
        </authorList>
    </citation>
    <scope>NUCLEOTIDE SEQUENCE [LARGE SCALE GENOMIC DNA]</scope>
    <source>
        <strain evidence="1 2">BIOML-A20</strain>
    </source>
</reference>
<dbReference type="AlphaFoldDB" id="A0A6N9JJW3"/>
<organism evidence="1 2">
    <name type="scientific">Collinsella aerofaciens</name>
    <dbReference type="NCBI Taxonomy" id="74426"/>
    <lineage>
        <taxon>Bacteria</taxon>
        <taxon>Bacillati</taxon>
        <taxon>Actinomycetota</taxon>
        <taxon>Coriobacteriia</taxon>
        <taxon>Coriobacteriales</taxon>
        <taxon>Coriobacteriaceae</taxon>
        <taxon>Collinsella</taxon>
    </lineage>
</organism>
<comment type="caution">
    <text evidence="1">The sequence shown here is derived from an EMBL/GenBank/DDBJ whole genome shotgun (WGS) entry which is preliminary data.</text>
</comment>
<name>A0A6N9JJW3_9ACTN</name>
<gene>
    <name evidence="1" type="ORF">GT464_06845</name>
</gene>